<protein>
    <submittedName>
        <fullName evidence="2">Uncharacterized protein</fullName>
    </submittedName>
</protein>
<organism evidence="2 3">
    <name type="scientific">Plakobranchus ocellatus</name>
    <dbReference type="NCBI Taxonomy" id="259542"/>
    <lineage>
        <taxon>Eukaryota</taxon>
        <taxon>Metazoa</taxon>
        <taxon>Spiralia</taxon>
        <taxon>Lophotrochozoa</taxon>
        <taxon>Mollusca</taxon>
        <taxon>Gastropoda</taxon>
        <taxon>Heterobranchia</taxon>
        <taxon>Euthyneura</taxon>
        <taxon>Panpulmonata</taxon>
        <taxon>Sacoglossa</taxon>
        <taxon>Placobranchoidea</taxon>
        <taxon>Plakobranchidae</taxon>
        <taxon>Plakobranchus</taxon>
    </lineage>
</organism>
<proteinExistence type="predicted"/>
<evidence type="ECO:0000313" key="3">
    <source>
        <dbReference type="Proteomes" id="UP000735302"/>
    </source>
</evidence>
<sequence>MAIAARILTNCHIILFSAEHYGNINYNNARGPALAQKVHLFFFKYPRVLQSQARLRHQDHQQQRHLLKQQEKSEDSGLREALPQLSGWDSKEMAKDLHFHSFFSIFNNRREKTSMEKHRVELTYSPAVCRRPYPV</sequence>
<accession>A0AAV4C4K3</accession>
<dbReference type="Proteomes" id="UP000735302">
    <property type="component" value="Unassembled WGS sequence"/>
</dbReference>
<keyword evidence="3" id="KW-1185">Reference proteome</keyword>
<evidence type="ECO:0000313" key="2">
    <source>
        <dbReference type="EMBL" id="GFO26302.1"/>
    </source>
</evidence>
<name>A0AAV4C4K3_9GAST</name>
<gene>
    <name evidence="2" type="ORF">PoB_005280700</name>
</gene>
<feature type="region of interest" description="Disordered" evidence="1">
    <location>
        <begin position="55"/>
        <end position="79"/>
    </location>
</feature>
<dbReference type="EMBL" id="BLXT01005798">
    <property type="protein sequence ID" value="GFO26302.1"/>
    <property type="molecule type" value="Genomic_DNA"/>
</dbReference>
<reference evidence="2 3" key="1">
    <citation type="journal article" date="2021" name="Elife">
        <title>Chloroplast acquisition without the gene transfer in kleptoplastic sea slugs, Plakobranchus ocellatus.</title>
        <authorList>
            <person name="Maeda T."/>
            <person name="Takahashi S."/>
            <person name="Yoshida T."/>
            <person name="Shimamura S."/>
            <person name="Takaki Y."/>
            <person name="Nagai Y."/>
            <person name="Toyoda A."/>
            <person name="Suzuki Y."/>
            <person name="Arimoto A."/>
            <person name="Ishii H."/>
            <person name="Satoh N."/>
            <person name="Nishiyama T."/>
            <person name="Hasebe M."/>
            <person name="Maruyama T."/>
            <person name="Minagawa J."/>
            <person name="Obokata J."/>
            <person name="Shigenobu S."/>
        </authorList>
    </citation>
    <scope>NUCLEOTIDE SEQUENCE [LARGE SCALE GENOMIC DNA]</scope>
</reference>
<comment type="caution">
    <text evidence="2">The sequence shown here is derived from an EMBL/GenBank/DDBJ whole genome shotgun (WGS) entry which is preliminary data.</text>
</comment>
<dbReference type="AlphaFoldDB" id="A0AAV4C4K3"/>
<evidence type="ECO:0000256" key="1">
    <source>
        <dbReference type="SAM" id="MobiDB-lite"/>
    </source>
</evidence>
<feature type="compositionally biased region" description="Basic and acidic residues" evidence="1">
    <location>
        <begin position="56"/>
        <end position="78"/>
    </location>
</feature>